<gene>
    <name evidence="5" type="ORF">HID58_068405</name>
</gene>
<feature type="compositionally biased region" description="Basic and acidic residues" evidence="1">
    <location>
        <begin position="77"/>
        <end position="87"/>
    </location>
</feature>
<protein>
    <recommendedName>
        <fullName evidence="7">Ternary complex factor MIP1 leucine-zipper domain-containing protein</fullName>
    </recommendedName>
</protein>
<dbReference type="Pfam" id="PF04784">
    <property type="entry name" value="DUF547"/>
    <property type="match status" value="1"/>
</dbReference>
<dbReference type="InterPro" id="IPR006869">
    <property type="entry name" value="DUF547"/>
</dbReference>
<feature type="compositionally biased region" description="Polar residues" evidence="1">
    <location>
        <begin position="274"/>
        <end position="292"/>
    </location>
</feature>
<keyword evidence="6" id="KW-1185">Reference proteome</keyword>
<comment type="caution">
    <text evidence="5">The sequence shown here is derived from an EMBL/GenBank/DDBJ whole genome shotgun (WGS) entry which is preliminary data.</text>
</comment>
<evidence type="ECO:0000259" key="4">
    <source>
        <dbReference type="Pfam" id="PF14389"/>
    </source>
</evidence>
<keyword evidence="2" id="KW-1133">Transmembrane helix</keyword>
<sequence>EKTRKCVGNVNGFTLGSLLASRGCLLLLLSLYALASGLLFSQTGGLGQQSVADLLDHHRRLNRQQLQNQVSQNSSIKSEEEKSDGLLKKKQKLRLQRDVMKMQGELEEEQALNKALRGILLGPVMSQPRLSLLLLPPEANIIEELTMVEAEITCLEKQIQDLKHDAYSERKVNQELEAKYDEREERMMMMTTPKKLLQRQNQLPWEPDSDIPKMRSKDLKQRSKLQSCEDPHGFKDIQMSNPFSPRHSSSTFSRMQDIKNVQMSNPFSPRHRSSTFSRMQDSNKGQETTPNGVSEDLLKCLMGIYLELNKSSREREGSRTVSKLSLSHLKNASFKRKSVYGQNASNLDPYGVVMGTCIRDIGEYKNFIHITRTCIDVSRLSDCSTSLVNLRVLKEKLSKVDLSFLNHKKKMTFWINTYNACVMNGFLEHGLPSSKEKLLTILKMATIDVGGTQLSALDIEGSILHSPCKPLEALSTDVHKRYGFRCVEPNLMFVLCRGDWSSPALRVYTAEDVVNELIKARTEYLEASIGISGRKKIVIPRFLHKRLRDFADDEGTLVEWICRQLPPGQRCLQLKETAMEWLKKQSESSLNKLIEVRPHEYEFRYLLHL</sequence>
<feature type="compositionally biased region" description="Basic and acidic residues" evidence="1">
    <location>
        <begin position="210"/>
        <end position="235"/>
    </location>
</feature>
<dbReference type="Pfam" id="PF14389">
    <property type="entry name" value="Lzipper-MIP1"/>
    <property type="match status" value="1"/>
</dbReference>
<feature type="compositionally biased region" description="Polar residues" evidence="1">
    <location>
        <begin position="238"/>
        <end position="267"/>
    </location>
</feature>
<evidence type="ECO:0000313" key="5">
    <source>
        <dbReference type="EMBL" id="KAH0881011.1"/>
    </source>
</evidence>
<evidence type="ECO:0000259" key="3">
    <source>
        <dbReference type="Pfam" id="PF04784"/>
    </source>
</evidence>
<reference evidence="5 6" key="1">
    <citation type="submission" date="2021-05" db="EMBL/GenBank/DDBJ databases">
        <title>Genome Assembly of Synthetic Allotetraploid Brassica napus Reveals Homoeologous Exchanges between Subgenomes.</title>
        <authorList>
            <person name="Davis J.T."/>
        </authorList>
    </citation>
    <scope>NUCLEOTIDE SEQUENCE [LARGE SCALE GENOMIC DNA]</scope>
    <source>
        <strain evidence="6">cv. Da-Ae</strain>
        <tissue evidence="5">Seedling</tissue>
    </source>
</reference>
<dbReference type="InterPro" id="IPR025757">
    <property type="entry name" value="MIP1_Leuzipper"/>
</dbReference>
<keyword evidence="2" id="KW-0812">Transmembrane</keyword>
<evidence type="ECO:0000256" key="1">
    <source>
        <dbReference type="SAM" id="MobiDB-lite"/>
    </source>
</evidence>
<dbReference type="PANTHER" id="PTHR46248:SF14">
    <property type="entry name" value="DUF547 DOMAIN-CONTAINING PROTEIN"/>
    <property type="match status" value="1"/>
</dbReference>
<name>A0ABQ7ZL74_BRANA</name>
<evidence type="ECO:0000313" key="6">
    <source>
        <dbReference type="Proteomes" id="UP000824890"/>
    </source>
</evidence>
<dbReference type="EMBL" id="JAGKQM010000015">
    <property type="protein sequence ID" value="KAH0881011.1"/>
    <property type="molecule type" value="Genomic_DNA"/>
</dbReference>
<feature type="non-terminal residue" evidence="5">
    <location>
        <position position="1"/>
    </location>
</feature>
<feature type="region of interest" description="Disordered" evidence="1">
    <location>
        <begin position="66"/>
        <end position="87"/>
    </location>
</feature>
<feature type="transmembrane region" description="Helical" evidence="2">
    <location>
        <begin position="12"/>
        <end position="35"/>
    </location>
</feature>
<evidence type="ECO:0000256" key="2">
    <source>
        <dbReference type="SAM" id="Phobius"/>
    </source>
</evidence>
<feature type="domain" description="Ternary complex factor MIP1 leucine-zipper" evidence="4">
    <location>
        <begin position="89"/>
        <end position="168"/>
    </location>
</feature>
<feature type="domain" description="DUF547" evidence="3">
    <location>
        <begin position="403"/>
        <end position="525"/>
    </location>
</feature>
<keyword evidence="2" id="KW-0472">Membrane</keyword>
<accession>A0ABQ7ZL74</accession>
<dbReference type="PANTHER" id="PTHR46248">
    <property type="entry name" value="EXPRESSED PROTEIN"/>
    <property type="match status" value="1"/>
</dbReference>
<proteinExistence type="predicted"/>
<organism evidence="5 6">
    <name type="scientific">Brassica napus</name>
    <name type="common">Rape</name>
    <dbReference type="NCBI Taxonomy" id="3708"/>
    <lineage>
        <taxon>Eukaryota</taxon>
        <taxon>Viridiplantae</taxon>
        <taxon>Streptophyta</taxon>
        <taxon>Embryophyta</taxon>
        <taxon>Tracheophyta</taxon>
        <taxon>Spermatophyta</taxon>
        <taxon>Magnoliopsida</taxon>
        <taxon>eudicotyledons</taxon>
        <taxon>Gunneridae</taxon>
        <taxon>Pentapetalae</taxon>
        <taxon>rosids</taxon>
        <taxon>malvids</taxon>
        <taxon>Brassicales</taxon>
        <taxon>Brassicaceae</taxon>
        <taxon>Brassiceae</taxon>
        <taxon>Brassica</taxon>
    </lineage>
</organism>
<dbReference type="Proteomes" id="UP000824890">
    <property type="component" value="Unassembled WGS sequence"/>
</dbReference>
<feature type="region of interest" description="Disordered" evidence="1">
    <location>
        <begin position="200"/>
        <end position="293"/>
    </location>
</feature>
<evidence type="ECO:0008006" key="7">
    <source>
        <dbReference type="Google" id="ProtNLM"/>
    </source>
</evidence>